<dbReference type="AlphaFoldDB" id="J9FRN6"/>
<keyword evidence="3" id="KW-0808">Transferase</keyword>
<dbReference type="SUPFAM" id="SSF55729">
    <property type="entry name" value="Acyl-CoA N-acyltransferases (Nat)"/>
    <property type="match status" value="1"/>
</dbReference>
<feature type="domain" description="N-acetyltransferase" evidence="2">
    <location>
        <begin position="4"/>
        <end position="166"/>
    </location>
</feature>
<protein>
    <submittedName>
        <fullName evidence="3">Acetyltransferase, GNAT family</fullName>
    </submittedName>
</protein>
<proteinExistence type="predicted"/>
<dbReference type="Pfam" id="PF00583">
    <property type="entry name" value="Acetyltransf_1"/>
    <property type="match status" value="1"/>
</dbReference>
<organism evidence="3">
    <name type="scientific">gut metagenome</name>
    <dbReference type="NCBI Taxonomy" id="749906"/>
    <lineage>
        <taxon>unclassified sequences</taxon>
        <taxon>metagenomes</taxon>
        <taxon>organismal metagenomes</taxon>
    </lineage>
</organism>
<dbReference type="InterPro" id="IPR000182">
    <property type="entry name" value="GNAT_dom"/>
</dbReference>
<comment type="caution">
    <text evidence="3">The sequence shown here is derived from an EMBL/GenBank/DDBJ whole genome shotgun (WGS) entry which is preliminary data.</text>
</comment>
<dbReference type="Gene3D" id="3.40.630.30">
    <property type="match status" value="1"/>
</dbReference>
<name>J9FRN6_9ZZZZ</name>
<gene>
    <name evidence="3" type="ORF">EVA_19644</name>
</gene>
<evidence type="ECO:0000313" key="3">
    <source>
        <dbReference type="EMBL" id="EJW92247.1"/>
    </source>
</evidence>
<dbReference type="PROSITE" id="PS51186">
    <property type="entry name" value="GNAT"/>
    <property type="match status" value="1"/>
</dbReference>
<sequence length="183" mass="21099">MKPMTIRPTLREDLPALLDIYAYARQFMRTHGNPNQWNEGYPSAELLQEEIDRGTSYVCLDETGTLVGTFCFIPGEDPTYARIDDGQWLNDAPYHVIHRLATNGRVKGIADACLAWCSERCSNLRVDTHHDNLVMQHILLKHGFQRCGIIYTRNQSPRIAYQRLTENPRNENETPQRLTQTQP</sequence>
<evidence type="ECO:0000256" key="1">
    <source>
        <dbReference type="SAM" id="MobiDB-lite"/>
    </source>
</evidence>
<dbReference type="EMBL" id="AMCI01007664">
    <property type="protein sequence ID" value="EJW92247.1"/>
    <property type="molecule type" value="Genomic_DNA"/>
</dbReference>
<dbReference type="InterPro" id="IPR016181">
    <property type="entry name" value="Acyl_CoA_acyltransferase"/>
</dbReference>
<evidence type="ECO:0000259" key="2">
    <source>
        <dbReference type="PROSITE" id="PS51186"/>
    </source>
</evidence>
<accession>J9FRN6</accession>
<reference evidence="3" key="1">
    <citation type="journal article" date="2012" name="PLoS ONE">
        <title>Gene sets for utilization of primary and secondary nutrition supplies in the distal gut of endangered iberian lynx.</title>
        <authorList>
            <person name="Alcaide M."/>
            <person name="Messina E."/>
            <person name="Richter M."/>
            <person name="Bargiela R."/>
            <person name="Peplies J."/>
            <person name="Huws S.A."/>
            <person name="Newbold C.J."/>
            <person name="Golyshin P.N."/>
            <person name="Simon M.A."/>
            <person name="Lopez G."/>
            <person name="Yakimov M.M."/>
            <person name="Ferrer M."/>
        </authorList>
    </citation>
    <scope>NUCLEOTIDE SEQUENCE</scope>
</reference>
<dbReference type="GO" id="GO:0016747">
    <property type="term" value="F:acyltransferase activity, transferring groups other than amino-acyl groups"/>
    <property type="evidence" value="ECO:0007669"/>
    <property type="project" value="InterPro"/>
</dbReference>
<feature type="region of interest" description="Disordered" evidence="1">
    <location>
        <begin position="163"/>
        <end position="183"/>
    </location>
</feature>